<comment type="caution">
    <text evidence="1">The sequence shown here is derived from an EMBL/GenBank/DDBJ whole genome shotgun (WGS) entry which is preliminary data.</text>
</comment>
<gene>
    <name evidence="1" type="ORF">LCGC14_1285430</name>
</gene>
<accession>A0A0F9NAQ6</accession>
<dbReference type="InterPro" id="IPR006944">
    <property type="entry name" value="Phage/GTA_portal"/>
</dbReference>
<evidence type="ECO:0000313" key="1">
    <source>
        <dbReference type="EMBL" id="KKM85805.1"/>
    </source>
</evidence>
<organism evidence="1">
    <name type="scientific">marine sediment metagenome</name>
    <dbReference type="NCBI Taxonomy" id="412755"/>
    <lineage>
        <taxon>unclassified sequences</taxon>
        <taxon>metagenomes</taxon>
        <taxon>ecological metagenomes</taxon>
    </lineage>
</organism>
<proteinExistence type="predicted"/>
<reference evidence="1" key="1">
    <citation type="journal article" date="2015" name="Nature">
        <title>Complex archaea that bridge the gap between prokaryotes and eukaryotes.</title>
        <authorList>
            <person name="Spang A."/>
            <person name="Saw J.H."/>
            <person name="Jorgensen S.L."/>
            <person name="Zaremba-Niedzwiedzka K."/>
            <person name="Martijn J."/>
            <person name="Lind A.E."/>
            <person name="van Eijk R."/>
            <person name="Schleper C."/>
            <person name="Guy L."/>
            <person name="Ettema T.J."/>
        </authorList>
    </citation>
    <scope>NUCLEOTIDE SEQUENCE</scope>
</reference>
<protein>
    <recommendedName>
        <fullName evidence="2">Phage portal protein</fullName>
    </recommendedName>
</protein>
<evidence type="ECO:0008006" key="2">
    <source>
        <dbReference type="Google" id="ProtNLM"/>
    </source>
</evidence>
<dbReference type="AlphaFoldDB" id="A0A0F9NAQ6"/>
<name>A0A0F9NAQ6_9ZZZZ</name>
<sequence>MTDSKKGHVYVQTSKGVYPLSVLQKAESKQSSKQIKQTSRWMTENDLIPPPYSPDVLLTLYESNSVFMRCVNQLAIDVAGLGWSLQLQDGKKKDKRELERLQSLLQKPNQDDALRTIFRQLLIDWGSVGWFGLEVVRNNKGEIVELYHVPAHTLRVHESQKKYCQRRNNKKVWFKKFGLEKNISPKDGKEGTFSVEDRANELIFYKNFYPKSDYYGVPNAIAAVGDVVGLIGLRDYNLAFFENYGIPSALIVLEGEWDEGSDKKVMEFLNKEIKGTDNAHRTLVVSQPDGCKFSYTSLGVEVKEASFRLYEQARKEAILIAYSMPPERVGIRITGTLGGNVAEEATRIYVQGVVEPLQCDLEDIVNNKLLQSEVYEFKFENIDLRNYDMLVKQYGYQIERGMMTPNEARNELGRKPYTDGDKFYMMSSLIEAGSPDENLGKIEKEFLDEQE</sequence>
<dbReference type="EMBL" id="LAZR01007354">
    <property type="protein sequence ID" value="KKM85805.1"/>
    <property type="molecule type" value="Genomic_DNA"/>
</dbReference>
<dbReference type="Pfam" id="PF04860">
    <property type="entry name" value="Phage_portal"/>
    <property type="match status" value="1"/>
</dbReference>